<accession>A0A4C1WLG5</accession>
<evidence type="ECO:0000313" key="2">
    <source>
        <dbReference type="Proteomes" id="UP000299102"/>
    </source>
</evidence>
<proteinExistence type="predicted"/>
<comment type="caution">
    <text evidence="1">The sequence shown here is derived from an EMBL/GenBank/DDBJ whole genome shotgun (WGS) entry which is preliminary data.</text>
</comment>
<dbReference type="EMBL" id="BGZK01000586">
    <property type="protein sequence ID" value="GBP51680.1"/>
    <property type="molecule type" value="Genomic_DNA"/>
</dbReference>
<organism evidence="1 2">
    <name type="scientific">Eumeta variegata</name>
    <name type="common">Bagworm moth</name>
    <name type="synonym">Eumeta japonica</name>
    <dbReference type="NCBI Taxonomy" id="151549"/>
    <lineage>
        <taxon>Eukaryota</taxon>
        <taxon>Metazoa</taxon>
        <taxon>Ecdysozoa</taxon>
        <taxon>Arthropoda</taxon>
        <taxon>Hexapoda</taxon>
        <taxon>Insecta</taxon>
        <taxon>Pterygota</taxon>
        <taxon>Neoptera</taxon>
        <taxon>Endopterygota</taxon>
        <taxon>Lepidoptera</taxon>
        <taxon>Glossata</taxon>
        <taxon>Ditrysia</taxon>
        <taxon>Tineoidea</taxon>
        <taxon>Psychidae</taxon>
        <taxon>Oiketicinae</taxon>
        <taxon>Eumeta</taxon>
    </lineage>
</organism>
<evidence type="ECO:0000313" key="1">
    <source>
        <dbReference type="EMBL" id="GBP51680.1"/>
    </source>
</evidence>
<reference evidence="1 2" key="1">
    <citation type="journal article" date="2019" name="Commun. Biol.">
        <title>The bagworm genome reveals a unique fibroin gene that provides high tensile strength.</title>
        <authorList>
            <person name="Kono N."/>
            <person name="Nakamura H."/>
            <person name="Ohtoshi R."/>
            <person name="Tomita M."/>
            <person name="Numata K."/>
            <person name="Arakawa K."/>
        </authorList>
    </citation>
    <scope>NUCLEOTIDE SEQUENCE [LARGE SCALE GENOMIC DNA]</scope>
</reference>
<dbReference type="OrthoDB" id="1737200at2759"/>
<keyword evidence="2" id="KW-1185">Reference proteome</keyword>
<sequence>MVAVAEGSRAVCAFSTETAESAPEGAALVTAVVSSSRSALRQYARMLTKQFTCRLCAAAVSLLLGRIGRWSGREITRSVFSLARSAQVERDDESDVHKNAWELVCGAAVEATTNTFVRTRSEETTETDDKGNPLWRAHRSCVYYLCTLAGSGGFRFFPRGRPAAARGGWRLRDRLSINILRTLLLIDFLATRKWAGVPHEIPRSHSMQILNDNIRGFIQLVRVPVAHSSLHHFNPFISHSPSIHSQEAGNAQGFKGTKGLAALDVKGMDVTYPDNGTLYDGKQLASPSKRKVPLLKPDYGQFVKRAFNLRGNYKPLVRASGHTNVSDFVVSDPRPASAQWR</sequence>
<gene>
    <name evidence="1" type="ORF">EVAR_48303_1</name>
</gene>
<name>A0A4C1WLG5_EUMVA</name>
<dbReference type="AlphaFoldDB" id="A0A4C1WLG5"/>
<dbReference type="Proteomes" id="UP000299102">
    <property type="component" value="Unassembled WGS sequence"/>
</dbReference>
<protein>
    <submittedName>
        <fullName evidence="1">Uncharacterized protein</fullName>
    </submittedName>
</protein>